<dbReference type="GeneID" id="25031376"/>
<dbReference type="VEuPathDB" id="FungiDB:SOCG_02399"/>
<accession>S9R9T8</accession>
<dbReference type="EMBL" id="KE503206">
    <property type="protein sequence ID" value="EPX74920.1"/>
    <property type="molecule type" value="Genomic_DNA"/>
</dbReference>
<evidence type="ECO:0000313" key="1">
    <source>
        <dbReference type="EMBL" id="EPX74920.1"/>
    </source>
</evidence>
<proteinExistence type="predicted"/>
<dbReference type="OMA" id="ESGCLEH"/>
<organism evidence="1 2">
    <name type="scientific">Schizosaccharomyces octosporus (strain yFS286)</name>
    <name type="common">Fission yeast</name>
    <name type="synonym">Octosporomyces octosporus</name>
    <dbReference type="NCBI Taxonomy" id="483514"/>
    <lineage>
        <taxon>Eukaryota</taxon>
        <taxon>Fungi</taxon>
        <taxon>Dikarya</taxon>
        <taxon>Ascomycota</taxon>
        <taxon>Taphrinomycotina</taxon>
        <taxon>Schizosaccharomycetes</taxon>
        <taxon>Schizosaccharomycetales</taxon>
        <taxon>Schizosaccharomycetaceae</taxon>
        <taxon>Schizosaccharomyces</taxon>
    </lineage>
</organism>
<dbReference type="OrthoDB" id="5366996at2759"/>
<reference evidence="1 2" key="1">
    <citation type="journal article" date="2011" name="Science">
        <title>Comparative functional genomics of the fission yeasts.</title>
        <authorList>
            <person name="Rhind N."/>
            <person name="Chen Z."/>
            <person name="Yassour M."/>
            <person name="Thompson D.A."/>
            <person name="Haas B.J."/>
            <person name="Habib N."/>
            <person name="Wapinski I."/>
            <person name="Roy S."/>
            <person name="Lin M.F."/>
            <person name="Heiman D.I."/>
            <person name="Young S.K."/>
            <person name="Furuya K."/>
            <person name="Guo Y."/>
            <person name="Pidoux A."/>
            <person name="Chen H.M."/>
            <person name="Robbertse B."/>
            <person name="Goldberg J.M."/>
            <person name="Aoki K."/>
            <person name="Bayne E.H."/>
            <person name="Berlin A.M."/>
            <person name="Desjardins C.A."/>
            <person name="Dobbs E."/>
            <person name="Dukaj L."/>
            <person name="Fan L."/>
            <person name="FitzGerald M.G."/>
            <person name="French C."/>
            <person name="Gujja S."/>
            <person name="Hansen K."/>
            <person name="Keifenheim D."/>
            <person name="Levin J.Z."/>
            <person name="Mosher R.A."/>
            <person name="Mueller C.A."/>
            <person name="Pfiffner J."/>
            <person name="Priest M."/>
            <person name="Russ C."/>
            <person name="Smialowska A."/>
            <person name="Swoboda P."/>
            <person name="Sykes S.M."/>
            <person name="Vaughn M."/>
            <person name="Vengrova S."/>
            <person name="Yoder R."/>
            <person name="Zeng Q."/>
            <person name="Allshire R."/>
            <person name="Baulcombe D."/>
            <person name="Birren B.W."/>
            <person name="Brown W."/>
            <person name="Ekwall K."/>
            <person name="Kellis M."/>
            <person name="Leatherwood J."/>
            <person name="Levin H."/>
            <person name="Margalit H."/>
            <person name="Martienssen R."/>
            <person name="Nieduszynski C.A."/>
            <person name="Spatafora J.W."/>
            <person name="Friedman N."/>
            <person name="Dalgaard J.Z."/>
            <person name="Baumann P."/>
            <person name="Niki H."/>
            <person name="Regev A."/>
            <person name="Nusbaum C."/>
        </authorList>
    </citation>
    <scope>NUCLEOTIDE SEQUENCE [LARGE SCALE GENOMIC DNA]</scope>
    <source>
        <strain evidence="2">yFS286</strain>
    </source>
</reference>
<dbReference type="AlphaFoldDB" id="S9R9T8"/>
<dbReference type="HOGENOM" id="CLU_679998_0_0_1"/>
<gene>
    <name evidence="1" type="ORF">SOCG_02399</name>
</gene>
<dbReference type="RefSeq" id="XP_013016346.1">
    <property type="nucleotide sequence ID" value="XM_013160892.1"/>
</dbReference>
<protein>
    <submittedName>
        <fullName evidence="1">Uncharacterized protein</fullName>
    </submittedName>
</protein>
<dbReference type="Proteomes" id="UP000016088">
    <property type="component" value="Unassembled WGS sequence"/>
</dbReference>
<sequence length="405" mass="47198">MNIYYEDFFNWNSYERLKICNLENRSSKFRVQGEIVNIVRMDYKQRSLQYHFKIMDETGVLKLKYNIKLSSPCFKTLQHLQLGNCVQLYSNVATRRASLNEWWLTLSAEDAESKIEILSQDSLRNDFLLLNLSNLSPLRLLKDMQTSTAVHTLVTIQWVHDIENYQCGAGNKRSKRVIEVSDGFYSAVLVLHHEPLVFASEKWNARTVLYITNMNVHADTHGLPELNIEDAEVQVRYLNYNHKKIEKFFKVINNNLRVLLDGSSKQWTLKALEEQTVSSGLQVIGVVNVLLVKSKIKKLLNSNNLFIEDDSGALKFNNFIETIIDESGCLEHPKFHSNLLEFLLGYSPEEVSMMDEPEICQLEEVFLYRRFKLIARAYGNMVEFFESKSFQTKYDDEGHFINWTT</sequence>
<keyword evidence="2" id="KW-1185">Reference proteome</keyword>
<name>S9R9T8_SCHOY</name>
<evidence type="ECO:0000313" key="2">
    <source>
        <dbReference type="Proteomes" id="UP000016088"/>
    </source>
</evidence>